<evidence type="ECO:0000256" key="6">
    <source>
        <dbReference type="ARBA" id="ARBA00020653"/>
    </source>
</evidence>
<comment type="subunit">
    <text evidence="4">Heterotetramer consisting of two non-identical subunits: a beta subunit (TrpG) and a large alpha subunit (TrpE).</text>
</comment>
<protein>
    <recommendedName>
        <fullName evidence="6">Anthranilate synthase component 1</fullName>
        <ecNumber evidence="5">4.1.3.27</ecNumber>
    </recommendedName>
</protein>
<dbReference type="STRING" id="1122997.GCA_000425285_01426"/>
<evidence type="ECO:0000256" key="5">
    <source>
        <dbReference type="ARBA" id="ARBA00012266"/>
    </source>
</evidence>
<evidence type="ECO:0000256" key="1">
    <source>
        <dbReference type="ARBA" id="ARBA00001946"/>
    </source>
</evidence>
<dbReference type="PRINTS" id="PR00095">
    <property type="entry name" value="ANTSNTHASEI"/>
</dbReference>
<evidence type="ECO:0000256" key="4">
    <source>
        <dbReference type="ARBA" id="ARBA00011575"/>
    </source>
</evidence>
<name>A0A3S5EV18_9ACTN</name>
<dbReference type="Gene3D" id="3.60.120.10">
    <property type="entry name" value="Anthranilate synthase"/>
    <property type="match status" value="1"/>
</dbReference>
<feature type="region of interest" description="Disordered" evidence="15">
    <location>
        <begin position="1"/>
        <end position="22"/>
    </location>
</feature>
<comment type="catalytic activity">
    <reaction evidence="14">
        <text>chorismate + L-glutamine = anthranilate + pyruvate + L-glutamate + H(+)</text>
        <dbReference type="Rhea" id="RHEA:21732"/>
        <dbReference type="ChEBI" id="CHEBI:15361"/>
        <dbReference type="ChEBI" id="CHEBI:15378"/>
        <dbReference type="ChEBI" id="CHEBI:16567"/>
        <dbReference type="ChEBI" id="CHEBI:29748"/>
        <dbReference type="ChEBI" id="CHEBI:29985"/>
        <dbReference type="ChEBI" id="CHEBI:58359"/>
        <dbReference type="EC" id="4.1.3.27"/>
    </reaction>
</comment>
<evidence type="ECO:0000313" key="18">
    <source>
        <dbReference type="EMBL" id="VEI02183.1"/>
    </source>
</evidence>
<dbReference type="InterPro" id="IPR006805">
    <property type="entry name" value="Anth_synth_I_N"/>
</dbReference>
<comment type="similarity">
    <text evidence="3">Belongs to the anthranilate synthase component I family.</text>
</comment>
<evidence type="ECO:0000256" key="13">
    <source>
        <dbReference type="ARBA" id="ARBA00025634"/>
    </source>
</evidence>
<keyword evidence="19" id="KW-1185">Reference proteome</keyword>
<dbReference type="PANTHER" id="PTHR11236:SF46">
    <property type="entry name" value="ANTHRANILATE SYNTHASE COMPONENT 1"/>
    <property type="match status" value="1"/>
</dbReference>
<keyword evidence="11" id="KW-0057">Aromatic amino acid biosynthesis</keyword>
<evidence type="ECO:0000256" key="14">
    <source>
        <dbReference type="ARBA" id="ARBA00047683"/>
    </source>
</evidence>
<organism evidence="18 19">
    <name type="scientific">Acidipropionibacterium jensenii</name>
    <dbReference type="NCBI Taxonomy" id="1749"/>
    <lineage>
        <taxon>Bacteria</taxon>
        <taxon>Bacillati</taxon>
        <taxon>Actinomycetota</taxon>
        <taxon>Actinomycetes</taxon>
        <taxon>Propionibacteriales</taxon>
        <taxon>Propionibacteriaceae</taxon>
        <taxon>Acidipropionibacterium</taxon>
    </lineage>
</organism>
<reference evidence="18 19" key="1">
    <citation type="submission" date="2018-12" db="EMBL/GenBank/DDBJ databases">
        <authorList>
            <consortium name="Pathogen Informatics"/>
        </authorList>
    </citation>
    <scope>NUCLEOTIDE SEQUENCE [LARGE SCALE GENOMIC DNA]</scope>
    <source>
        <strain evidence="18 19">NCTC13652</strain>
    </source>
</reference>
<sequence length="529" mass="57774">MNDQSPRTGSTTDQTATGPRHGLVVEPSLDQFRTLAADPDRGVISVRARLIADDVTPVGVYHQLCADRDLTFLLESADAGIWSRWSFIGVRCETALTTADGAARWIGTPVQGAGREKDPLAALKSALVMLQSPREPGMPPLTSGFIGYLGYDVVRRLERIGDDTVDDLKLPELYFMLVGDMAVVDHKTGELWLISNHYLPSGPDRQDPARTEAAWQRAVERIEQMADQILAPHASLSQVDHGMADVTITRQRTGQEFAAMADRAIEKIKDGEIFQVVPSQRFDIPTRADALDIYRQLRRCNPSPYLYLLKLPGFSVIGSSPEALVTMTDGVATTHPIAGTRPRGATDAEDQRLERELLSDEKERSEHTMLVDLGRNDIGRVCRPGTVNVTQFMHVGRYSRVMHLEASVTGVPREGVDALDVTLSCFPAGTLSGAPKIRAMQIIEELEETRRGVYGGVVGYFDLNGNSDCAIAIRTAVLIDGIARIQAGAGIVLDSIGANENRECENKASAVIDAVRSAEALAAHRQDRR</sequence>
<dbReference type="GO" id="GO:0046872">
    <property type="term" value="F:metal ion binding"/>
    <property type="evidence" value="ECO:0007669"/>
    <property type="project" value="UniProtKB-KW"/>
</dbReference>
<dbReference type="Proteomes" id="UP000277858">
    <property type="component" value="Chromosome"/>
</dbReference>
<keyword evidence="7" id="KW-0028">Amino-acid biosynthesis</keyword>
<dbReference type="AlphaFoldDB" id="A0A3S5EV18"/>
<evidence type="ECO:0000256" key="10">
    <source>
        <dbReference type="ARBA" id="ARBA00022842"/>
    </source>
</evidence>
<dbReference type="PANTHER" id="PTHR11236">
    <property type="entry name" value="AMINOBENZOATE/ANTHRANILATE SYNTHASE"/>
    <property type="match status" value="1"/>
</dbReference>
<evidence type="ECO:0000256" key="15">
    <source>
        <dbReference type="SAM" id="MobiDB-lite"/>
    </source>
</evidence>
<evidence type="ECO:0000256" key="2">
    <source>
        <dbReference type="ARBA" id="ARBA00004873"/>
    </source>
</evidence>
<keyword evidence="12 18" id="KW-0456">Lyase</keyword>
<comment type="pathway">
    <text evidence="2">Amino-acid biosynthesis; L-tryptophan biosynthesis; L-tryptophan from chorismate: step 1/5.</text>
</comment>
<dbReference type="SUPFAM" id="SSF56322">
    <property type="entry name" value="ADC synthase"/>
    <property type="match status" value="1"/>
</dbReference>
<feature type="compositionally biased region" description="Polar residues" evidence="15">
    <location>
        <begin position="1"/>
        <end position="17"/>
    </location>
</feature>
<keyword evidence="9" id="KW-0822">Tryptophan biosynthesis</keyword>
<comment type="cofactor">
    <cofactor evidence="1">
        <name>Mg(2+)</name>
        <dbReference type="ChEBI" id="CHEBI:18420"/>
    </cofactor>
</comment>
<keyword evidence="8" id="KW-0479">Metal-binding</keyword>
<dbReference type="InterPro" id="IPR005801">
    <property type="entry name" value="ADC_synthase"/>
</dbReference>
<comment type="function">
    <text evidence="13">Part of a heterotetrameric complex that catalyzes the two-step biosynthesis of anthranilate, an intermediate in the biosynthesis of L-tryptophan. In the first step, the glutamine-binding beta subunit (TrpG) of anthranilate synthase (AS) provides the glutamine amidotransferase activity which generates ammonia as a substrate that, along with chorismate, is used in the second step, catalyzed by the large alpha subunit of AS (TrpE) to produce anthranilate. In the absence of TrpG, TrpE can synthesize anthranilate directly from chorismate and high concentrations of ammonia.</text>
</comment>
<dbReference type="Pfam" id="PF00425">
    <property type="entry name" value="Chorismate_bind"/>
    <property type="match status" value="1"/>
</dbReference>
<keyword evidence="10" id="KW-0460">Magnesium</keyword>
<evidence type="ECO:0000259" key="17">
    <source>
        <dbReference type="Pfam" id="PF04715"/>
    </source>
</evidence>
<dbReference type="InterPro" id="IPR019999">
    <property type="entry name" value="Anth_synth_I-like"/>
</dbReference>
<dbReference type="EC" id="4.1.3.27" evidence="5"/>
<evidence type="ECO:0000313" key="19">
    <source>
        <dbReference type="Proteomes" id="UP000277858"/>
    </source>
</evidence>
<evidence type="ECO:0000256" key="9">
    <source>
        <dbReference type="ARBA" id="ARBA00022822"/>
    </source>
</evidence>
<feature type="domain" description="Chorismate-utilising enzyme C-terminal" evidence="16">
    <location>
        <begin position="255"/>
        <end position="507"/>
    </location>
</feature>
<dbReference type="InterPro" id="IPR015890">
    <property type="entry name" value="Chorismate_C"/>
</dbReference>
<dbReference type="GO" id="GO:0000162">
    <property type="term" value="P:L-tryptophan biosynthetic process"/>
    <property type="evidence" value="ECO:0007669"/>
    <property type="project" value="UniProtKB-KW"/>
</dbReference>
<evidence type="ECO:0000256" key="12">
    <source>
        <dbReference type="ARBA" id="ARBA00023239"/>
    </source>
</evidence>
<evidence type="ECO:0000259" key="16">
    <source>
        <dbReference type="Pfam" id="PF00425"/>
    </source>
</evidence>
<evidence type="ECO:0000256" key="7">
    <source>
        <dbReference type="ARBA" id="ARBA00022605"/>
    </source>
</evidence>
<gene>
    <name evidence="18" type="primary">trpE</name>
    <name evidence="18" type="ORF">NCTC13652_00349</name>
</gene>
<feature type="domain" description="Anthranilate synthase component I N-terminal" evidence="17">
    <location>
        <begin position="53"/>
        <end position="193"/>
    </location>
</feature>
<dbReference type="EMBL" id="LR134473">
    <property type="protein sequence ID" value="VEI02183.1"/>
    <property type="molecule type" value="Genomic_DNA"/>
</dbReference>
<evidence type="ECO:0000256" key="11">
    <source>
        <dbReference type="ARBA" id="ARBA00023141"/>
    </source>
</evidence>
<dbReference type="Pfam" id="PF04715">
    <property type="entry name" value="Anth_synt_I_N"/>
    <property type="match status" value="1"/>
</dbReference>
<evidence type="ECO:0000256" key="8">
    <source>
        <dbReference type="ARBA" id="ARBA00022723"/>
    </source>
</evidence>
<accession>A0A3S5EV18</accession>
<evidence type="ECO:0000256" key="3">
    <source>
        <dbReference type="ARBA" id="ARBA00009562"/>
    </source>
</evidence>
<proteinExistence type="inferred from homology"/>
<dbReference type="GO" id="GO:0004049">
    <property type="term" value="F:anthranilate synthase activity"/>
    <property type="evidence" value="ECO:0007669"/>
    <property type="project" value="UniProtKB-EC"/>
</dbReference>